<evidence type="ECO:0000313" key="2">
    <source>
        <dbReference type="Proteomes" id="UP001497516"/>
    </source>
</evidence>
<accession>A0AAV2CDL7</accession>
<keyword evidence="2" id="KW-1185">Reference proteome</keyword>
<sequence length="112" mass="12175">MADPPSIAAARGDQIDAIQPIFHQSRVILITNPMTVISKTQTLSGGNIEKGTKAVSNAEFVMEFNLIVPDGIRDLKWRWSFWSREARFGSGWSFQMGFGIGNGGDGAFGLGK</sequence>
<dbReference type="Proteomes" id="UP001497516">
    <property type="component" value="Chromosome 1"/>
</dbReference>
<dbReference type="EMBL" id="OZ034813">
    <property type="protein sequence ID" value="CAL1354510.1"/>
    <property type="molecule type" value="Genomic_DNA"/>
</dbReference>
<organism evidence="1 2">
    <name type="scientific">Linum trigynum</name>
    <dbReference type="NCBI Taxonomy" id="586398"/>
    <lineage>
        <taxon>Eukaryota</taxon>
        <taxon>Viridiplantae</taxon>
        <taxon>Streptophyta</taxon>
        <taxon>Embryophyta</taxon>
        <taxon>Tracheophyta</taxon>
        <taxon>Spermatophyta</taxon>
        <taxon>Magnoliopsida</taxon>
        <taxon>eudicotyledons</taxon>
        <taxon>Gunneridae</taxon>
        <taxon>Pentapetalae</taxon>
        <taxon>rosids</taxon>
        <taxon>fabids</taxon>
        <taxon>Malpighiales</taxon>
        <taxon>Linaceae</taxon>
        <taxon>Linum</taxon>
    </lineage>
</organism>
<gene>
    <name evidence="1" type="ORF">LTRI10_LOCUS2315</name>
</gene>
<name>A0AAV2CDL7_9ROSI</name>
<proteinExistence type="predicted"/>
<dbReference type="AlphaFoldDB" id="A0AAV2CDL7"/>
<protein>
    <submittedName>
        <fullName evidence="1">Uncharacterized protein</fullName>
    </submittedName>
</protein>
<reference evidence="1 2" key="1">
    <citation type="submission" date="2024-04" db="EMBL/GenBank/DDBJ databases">
        <authorList>
            <person name="Fracassetti M."/>
        </authorList>
    </citation>
    <scope>NUCLEOTIDE SEQUENCE [LARGE SCALE GENOMIC DNA]</scope>
</reference>
<evidence type="ECO:0000313" key="1">
    <source>
        <dbReference type="EMBL" id="CAL1354510.1"/>
    </source>
</evidence>